<dbReference type="Proteomes" id="UP001596432">
    <property type="component" value="Unassembled WGS sequence"/>
</dbReference>
<feature type="region of interest" description="Disordered" evidence="1">
    <location>
        <begin position="1"/>
        <end position="96"/>
    </location>
</feature>
<dbReference type="AlphaFoldDB" id="A0ABD5Y6K6"/>
<evidence type="ECO:0000313" key="3">
    <source>
        <dbReference type="Proteomes" id="UP001596432"/>
    </source>
</evidence>
<feature type="compositionally biased region" description="Low complexity" evidence="1">
    <location>
        <begin position="72"/>
        <end position="90"/>
    </location>
</feature>
<gene>
    <name evidence="2" type="ORF">ACFQMA_09330</name>
</gene>
<evidence type="ECO:0000313" key="2">
    <source>
        <dbReference type="EMBL" id="MFC7140034.1"/>
    </source>
</evidence>
<comment type="caution">
    <text evidence="2">The sequence shown here is derived from an EMBL/GenBank/DDBJ whole genome shotgun (WGS) entry which is preliminary data.</text>
</comment>
<proteinExistence type="predicted"/>
<feature type="compositionally biased region" description="Acidic residues" evidence="1">
    <location>
        <begin position="1"/>
        <end position="49"/>
    </location>
</feature>
<organism evidence="2 3">
    <name type="scientific">Halosimplex aquaticum</name>
    <dbReference type="NCBI Taxonomy" id="3026162"/>
    <lineage>
        <taxon>Archaea</taxon>
        <taxon>Methanobacteriati</taxon>
        <taxon>Methanobacteriota</taxon>
        <taxon>Stenosarchaea group</taxon>
        <taxon>Halobacteria</taxon>
        <taxon>Halobacteriales</taxon>
        <taxon>Haloarculaceae</taxon>
        <taxon>Halosimplex</taxon>
    </lineage>
</organism>
<feature type="compositionally biased region" description="Acidic residues" evidence="1">
    <location>
        <begin position="57"/>
        <end position="71"/>
    </location>
</feature>
<evidence type="ECO:0000256" key="1">
    <source>
        <dbReference type="SAM" id="MobiDB-lite"/>
    </source>
</evidence>
<reference evidence="2 3" key="1">
    <citation type="journal article" date="2019" name="Int. J. Syst. Evol. Microbiol.">
        <title>The Global Catalogue of Microorganisms (GCM) 10K type strain sequencing project: providing services to taxonomists for standard genome sequencing and annotation.</title>
        <authorList>
            <consortium name="The Broad Institute Genomics Platform"/>
            <consortium name="The Broad Institute Genome Sequencing Center for Infectious Disease"/>
            <person name="Wu L."/>
            <person name="Ma J."/>
        </authorList>
    </citation>
    <scope>NUCLEOTIDE SEQUENCE [LARGE SCALE GENOMIC DNA]</scope>
    <source>
        <strain evidence="2 3">XZYJT29</strain>
    </source>
</reference>
<dbReference type="GeneID" id="78820307"/>
<dbReference type="RefSeq" id="WP_274325601.1">
    <property type="nucleotide sequence ID" value="NZ_CP118158.1"/>
</dbReference>
<name>A0ABD5Y6K6_9EURY</name>
<dbReference type="EMBL" id="JBHTAS010000001">
    <property type="protein sequence ID" value="MFC7140034.1"/>
    <property type="molecule type" value="Genomic_DNA"/>
</dbReference>
<keyword evidence="3" id="KW-1185">Reference proteome</keyword>
<accession>A0ABD5Y6K6</accession>
<sequence>MSDADSDAEEVEAETVEGEESDPEDQPDIEEDERADLDIGDIDPDDVENEAGRDASEESESDADTSQESGEDSGSADGDTGGSTSTPSNGKTWGDMYVTGLATMTEAAKDELGEGGEVEESLARQIGLDEHFDEWLDSQGMGEDMPPGQAVMVGTCMFLMVELGTDSEIVSKAMNGGF</sequence>
<protein>
    <submittedName>
        <fullName evidence="2">Uncharacterized protein</fullName>
    </submittedName>
</protein>